<dbReference type="Pfam" id="PF06800">
    <property type="entry name" value="Sugar_transport"/>
    <property type="match status" value="1"/>
</dbReference>
<dbReference type="InterPro" id="IPR010651">
    <property type="entry name" value="Sugar_transport"/>
</dbReference>
<evidence type="ECO:0000313" key="6">
    <source>
        <dbReference type="EMBL" id="KAK3236895.1"/>
    </source>
</evidence>
<evidence type="ECO:0000256" key="2">
    <source>
        <dbReference type="ARBA" id="ARBA00022692"/>
    </source>
</evidence>
<evidence type="ECO:0000256" key="1">
    <source>
        <dbReference type="ARBA" id="ARBA00004141"/>
    </source>
</evidence>
<dbReference type="GO" id="GO:0016020">
    <property type="term" value="C:membrane"/>
    <property type="evidence" value="ECO:0007669"/>
    <property type="project" value="UniProtKB-SubCell"/>
</dbReference>
<keyword evidence="7" id="KW-1185">Reference proteome</keyword>
<feature type="transmembrane region" description="Helical" evidence="5">
    <location>
        <begin position="60"/>
        <end position="80"/>
    </location>
</feature>
<dbReference type="GO" id="GO:0015144">
    <property type="term" value="F:carbohydrate transmembrane transporter activity"/>
    <property type="evidence" value="ECO:0007669"/>
    <property type="project" value="InterPro"/>
</dbReference>
<feature type="transmembrane region" description="Helical" evidence="5">
    <location>
        <begin position="33"/>
        <end position="51"/>
    </location>
</feature>
<keyword evidence="2 5" id="KW-0812">Transmembrane</keyword>
<sequence>VAAKPALLTGLLWSGGNFSSIYATQYLGMALGWPLVQCQLIVSTLWGVFYYEEITGSRSIVVLLLSSLLMLLGVIILGVYGL</sequence>
<dbReference type="PANTHER" id="PTHR16119">
    <property type="entry name" value="TRANSMEMBRANE PROTEIN 144"/>
    <property type="match status" value="1"/>
</dbReference>
<evidence type="ECO:0000256" key="3">
    <source>
        <dbReference type="ARBA" id="ARBA00022989"/>
    </source>
</evidence>
<proteinExistence type="predicted"/>
<dbReference type="EMBL" id="LGRX02034778">
    <property type="protein sequence ID" value="KAK3236895.1"/>
    <property type="molecule type" value="Genomic_DNA"/>
</dbReference>
<evidence type="ECO:0000256" key="5">
    <source>
        <dbReference type="SAM" id="Phobius"/>
    </source>
</evidence>
<dbReference type="PANTHER" id="PTHR16119:SF17">
    <property type="entry name" value="TRANSMEMBRANE PROTEIN 144"/>
    <property type="match status" value="1"/>
</dbReference>
<name>A0AAE0BJ22_9CHLO</name>
<gene>
    <name evidence="6" type="ORF">CYMTET_52990</name>
</gene>
<organism evidence="6 7">
    <name type="scientific">Cymbomonas tetramitiformis</name>
    <dbReference type="NCBI Taxonomy" id="36881"/>
    <lineage>
        <taxon>Eukaryota</taxon>
        <taxon>Viridiplantae</taxon>
        <taxon>Chlorophyta</taxon>
        <taxon>Pyramimonadophyceae</taxon>
        <taxon>Pyramimonadales</taxon>
        <taxon>Pyramimonadaceae</taxon>
        <taxon>Cymbomonas</taxon>
    </lineage>
</organism>
<dbReference type="Proteomes" id="UP001190700">
    <property type="component" value="Unassembled WGS sequence"/>
</dbReference>
<dbReference type="AlphaFoldDB" id="A0AAE0BJ22"/>
<evidence type="ECO:0008006" key="8">
    <source>
        <dbReference type="Google" id="ProtNLM"/>
    </source>
</evidence>
<comment type="subcellular location">
    <subcellularLocation>
        <location evidence="1">Membrane</location>
        <topology evidence="1">Multi-pass membrane protein</topology>
    </subcellularLocation>
</comment>
<protein>
    <recommendedName>
        <fullName evidence="8">Sugar transporter</fullName>
    </recommendedName>
</protein>
<reference evidence="6 7" key="1">
    <citation type="journal article" date="2015" name="Genome Biol. Evol.">
        <title>Comparative Genomics of a Bacterivorous Green Alga Reveals Evolutionary Causalities and Consequences of Phago-Mixotrophic Mode of Nutrition.</title>
        <authorList>
            <person name="Burns J.A."/>
            <person name="Paasch A."/>
            <person name="Narechania A."/>
            <person name="Kim E."/>
        </authorList>
    </citation>
    <scope>NUCLEOTIDE SEQUENCE [LARGE SCALE GENOMIC DNA]</scope>
    <source>
        <strain evidence="6 7">PLY_AMNH</strain>
    </source>
</reference>
<feature type="non-terminal residue" evidence="6">
    <location>
        <position position="1"/>
    </location>
</feature>
<evidence type="ECO:0000313" key="7">
    <source>
        <dbReference type="Proteomes" id="UP001190700"/>
    </source>
</evidence>
<evidence type="ECO:0000256" key="4">
    <source>
        <dbReference type="ARBA" id="ARBA00023136"/>
    </source>
</evidence>
<keyword evidence="3 5" id="KW-1133">Transmembrane helix</keyword>
<comment type="caution">
    <text evidence="6">The sequence shown here is derived from an EMBL/GenBank/DDBJ whole genome shotgun (WGS) entry which is preliminary data.</text>
</comment>
<accession>A0AAE0BJ22</accession>
<keyword evidence="4 5" id="KW-0472">Membrane</keyword>